<evidence type="ECO:0000256" key="5">
    <source>
        <dbReference type="ARBA" id="ARBA00023136"/>
    </source>
</evidence>
<gene>
    <name evidence="7" type="ORF">H8S62_15980</name>
</gene>
<evidence type="ECO:0000256" key="2">
    <source>
        <dbReference type="ARBA" id="ARBA00009142"/>
    </source>
</evidence>
<dbReference type="InterPro" id="IPR051598">
    <property type="entry name" value="TSUP/Inactive_protease-like"/>
</dbReference>
<feature type="transmembrane region" description="Helical" evidence="6">
    <location>
        <begin position="49"/>
        <end position="71"/>
    </location>
</feature>
<dbReference type="Proteomes" id="UP000607645">
    <property type="component" value="Unassembled WGS sequence"/>
</dbReference>
<feature type="transmembrane region" description="Helical" evidence="6">
    <location>
        <begin position="107"/>
        <end position="125"/>
    </location>
</feature>
<feature type="transmembrane region" description="Helical" evidence="6">
    <location>
        <begin position="245"/>
        <end position="266"/>
    </location>
</feature>
<evidence type="ECO:0000256" key="1">
    <source>
        <dbReference type="ARBA" id="ARBA00004141"/>
    </source>
</evidence>
<dbReference type="AlphaFoldDB" id="A0A8J6M8V2"/>
<comment type="subcellular location">
    <subcellularLocation>
        <location evidence="6">Cell membrane</location>
        <topology evidence="6">Multi-pass membrane protein</topology>
    </subcellularLocation>
    <subcellularLocation>
        <location evidence="1">Membrane</location>
        <topology evidence="1">Multi-pass membrane protein</topology>
    </subcellularLocation>
</comment>
<protein>
    <recommendedName>
        <fullName evidence="6">Probable membrane transporter protein</fullName>
    </recommendedName>
</protein>
<organism evidence="7 8">
    <name type="scientific">Lawsonibacter faecis</name>
    <dbReference type="NCBI Taxonomy" id="2763052"/>
    <lineage>
        <taxon>Bacteria</taxon>
        <taxon>Bacillati</taxon>
        <taxon>Bacillota</taxon>
        <taxon>Clostridia</taxon>
        <taxon>Eubacteriales</taxon>
        <taxon>Oscillospiraceae</taxon>
        <taxon>Lawsonibacter</taxon>
    </lineage>
</organism>
<keyword evidence="6" id="KW-1003">Cell membrane</keyword>
<feature type="transmembrane region" description="Helical" evidence="6">
    <location>
        <begin position="219"/>
        <end position="238"/>
    </location>
</feature>
<feature type="transmembrane region" description="Helical" evidence="6">
    <location>
        <begin position="490"/>
        <end position="508"/>
    </location>
</feature>
<feature type="transmembrane region" description="Helical" evidence="6">
    <location>
        <begin position="162"/>
        <end position="181"/>
    </location>
</feature>
<evidence type="ECO:0000313" key="8">
    <source>
        <dbReference type="Proteomes" id="UP000607645"/>
    </source>
</evidence>
<feature type="transmembrane region" description="Helical" evidence="6">
    <location>
        <begin position="193"/>
        <end position="213"/>
    </location>
</feature>
<keyword evidence="8" id="KW-1185">Reference proteome</keyword>
<accession>A0A8J6M8V2</accession>
<proteinExistence type="inferred from homology"/>
<evidence type="ECO:0000256" key="4">
    <source>
        <dbReference type="ARBA" id="ARBA00022989"/>
    </source>
</evidence>
<reference evidence="7" key="1">
    <citation type="submission" date="2020-08" db="EMBL/GenBank/DDBJ databases">
        <title>Genome public.</title>
        <authorList>
            <person name="Liu C."/>
            <person name="Sun Q."/>
        </authorList>
    </citation>
    <scope>NUCLEOTIDE SEQUENCE</scope>
    <source>
        <strain evidence="7">NSJ-52</strain>
    </source>
</reference>
<feature type="transmembrane region" description="Helical" evidence="6">
    <location>
        <begin position="439"/>
        <end position="458"/>
    </location>
</feature>
<keyword evidence="4 6" id="KW-1133">Transmembrane helix</keyword>
<keyword evidence="5 6" id="KW-0472">Membrane</keyword>
<dbReference type="GO" id="GO:0005886">
    <property type="term" value="C:plasma membrane"/>
    <property type="evidence" value="ECO:0007669"/>
    <property type="project" value="UniProtKB-SubCell"/>
</dbReference>
<dbReference type="EMBL" id="JACOPQ010000016">
    <property type="protein sequence ID" value="MBC5738512.1"/>
    <property type="molecule type" value="Genomic_DNA"/>
</dbReference>
<comment type="similarity">
    <text evidence="2 6">Belongs to the 4-toluene sulfonate uptake permease (TSUP) (TC 2.A.102) family.</text>
</comment>
<evidence type="ECO:0000256" key="6">
    <source>
        <dbReference type="RuleBase" id="RU363041"/>
    </source>
</evidence>
<feature type="transmembrane region" description="Helical" evidence="6">
    <location>
        <begin position="286"/>
        <end position="303"/>
    </location>
</feature>
<name>A0A8J6M8V2_9FIRM</name>
<feature type="transmembrane region" description="Helical" evidence="6">
    <location>
        <begin position="7"/>
        <end position="37"/>
    </location>
</feature>
<feature type="transmembrane region" description="Helical" evidence="6">
    <location>
        <begin position="400"/>
        <end position="418"/>
    </location>
</feature>
<comment type="caution">
    <text evidence="6">Lacks conserved residue(s) required for the propagation of feature annotation.</text>
</comment>
<evidence type="ECO:0000313" key="7">
    <source>
        <dbReference type="EMBL" id="MBC5738512.1"/>
    </source>
</evidence>
<dbReference type="PANTHER" id="PTHR43701:SF2">
    <property type="entry name" value="MEMBRANE TRANSPORTER PROTEIN YJNA-RELATED"/>
    <property type="match status" value="1"/>
</dbReference>
<comment type="caution">
    <text evidence="7">The sequence shown here is derived from an EMBL/GenBank/DDBJ whole genome shotgun (WGS) entry which is preliminary data.</text>
</comment>
<feature type="transmembrane region" description="Helical" evidence="6">
    <location>
        <begin position="83"/>
        <end position="101"/>
    </location>
</feature>
<dbReference type="Pfam" id="PF01925">
    <property type="entry name" value="TauE"/>
    <property type="match status" value="1"/>
</dbReference>
<feature type="transmembrane region" description="Helical" evidence="6">
    <location>
        <begin position="333"/>
        <end position="354"/>
    </location>
</feature>
<dbReference type="RefSeq" id="WP_186920254.1">
    <property type="nucleotide sequence ID" value="NZ_JACOPQ010000016.1"/>
</dbReference>
<feature type="transmembrane region" description="Helical" evidence="6">
    <location>
        <begin position="375"/>
        <end position="394"/>
    </location>
</feature>
<dbReference type="PANTHER" id="PTHR43701">
    <property type="entry name" value="MEMBRANE TRANSPORTER PROTEIN MJ0441-RELATED"/>
    <property type="match status" value="1"/>
</dbReference>
<evidence type="ECO:0000256" key="3">
    <source>
        <dbReference type="ARBA" id="ARBA00022692"/>
    </source>
</evidence>
<keyword evidence="3 6" id="KW-0812">Transmembrane</keyword>
<dbReference type="InterPro" id="IPR002781">
    <property type="entry name" value="TM_pro_TauE-like"/>
</dbReference>
<sequence length="509" mass="53860">MKTSMEYFWYVAAALGAGVGTGLAGLSAATVMVPILIVLCPSFAGETGAYQATAVALASDILGSAVTTAVYIKHKNIDLRRGWVMLVCVLTLCTAGSFAAWLAGDVVLGGFSLFLTFCIGIRFLVMPETRRREAGAAGARLDAKGVAVSLFFGLTIGFGTGFVGTGGGMMMLVVFTAFLGYELKTAVGTSTFIMTFTALIASASHILINPAILLERWDALVICIVVATAASLVSAQFANRVKSRVVGLVTGGVLTALGGSMILLNYREQIMGCALLWQTLGCLGRFVLYIVAAAAILLAVHFTCRLPRELFRKMLHLPAFLSVVVLVESAENWMAASLAAAVFALVLYPVLRLLEGWRGYDDLFVQRRAGEVKKSLLMLFLMLAGLIAICWGLLGRPWIAVTAVLMWGVGDAAAALVGKRLGKHPVRLLMADRKKTREGSAAMAAAAFLTGTGCLLAYTALPWYICLLAALVTAPVAALTELMSHNGNDTVSVPAASAAVLWLLSLVMW</sequence>